<keyword evidence="3" id="KW-1185">Reference proteome</keyword>
<evidence type="ECO:0000256" key="1">
    <source>
        <dbReference type="SAM" id="Phobius"/>
    </source>
</evidence>
<feature type="transmembrane region" description="Helical" evidence="1">
    <location>
        <begin position="229"/>
        <end position="250"/>
    </location>
</feature>
<proteinExistence type="predicted"/>
<dbReference type="Proteomes" id="UP000001542">
    <property type="component" value="Unassembled WGS sequence"/>
</dbReference>
<keyword evidence="1" id="KW-1133">Transmembrane helix</keyword>
<name>A2EV66_TRIV3</name>
<feature type="transmembrane region" description="Helical" evidence="1">
    <location>
        <begin position="95"/>
        <end position="112"/>
    </location>
</feature>
<dbReference type="VEuPathDB" id="TrichDB:TVAGG3_0936040"/>
<feature type="transmembrane region" description="Helical" evidence="1">
    <location>
        <begin position="588"/>
        <end position="606"/>
    </location>
</feature>
<gene>
    <name evidence="2" type="ORF">TVAG_412530</name>
</gene>
<dbReference type="KEGG" id="tva:4761294"/>
<feature type="transmembrane region" description="Helical" evidence="1">
    <location>
        <begin position="768"/>
        <end position="786"/>
    </location>
</feature>
<dbReference type="RefSeq" id="XP_001315672.1">
    <property type="nucleotide sequence ID" value="XM_001315637.1"/>
</dbReference>
<feature type="transmembrane region" description="Helical" evidence="1">
    <location>
        <begin position="164"/>
        <end position="186"/>
    </location>
</feature>
<dbReference type="EMBL" id="DS113504">
    <property type="protein sequence ID" value="EAY03449.1"/>
    <property type="molecule type" value="Genomic_DNA"/>
</dbReference>
<feature type="transmembrane region" description="Helical" evidence="1">
    <location>
        <begin position="133"/>
        <end position="158"/>
    </location>
</feature>
<feature type="transmembrane region" description="Helical" evidence="1">
    <location>
        <begin position="699"/>
        <end position="717"/>
    </location>
</feature>
<sequence length="1300" mass="149624">MIGYNYLAHSEVLTPFLIFCRYFDDLGAVSTWQIVGQHIVSNLNMLLILSQAIATTVMILQRSNQEEENESLRIFREILGITYETNIDSIYSVKAIYTYLIIFVFSVVSMIIRLDQRKSRTILPMPSLLFNSFYNIISPIFVTCICIGFSSSLFNLIALDNINAIVILILSGLSAPAAIYGVIRVITDSRMEKLPYASPMIEISMGVFYYYIACIVGLIYVEYSNTERVSTLFLTIVLMVIGAIFMFQIFKFPIYHSPWHSLIARIVLGTVTACLGVICTSTSSKISIKKALTDIGITAITFAVIGTLHTYMSRWWVRRTLKRIEIVDPKNYSPQRLARFLCVADVRADQEKFANDFPEQVMNCFPDNQSLVVFSIVYKLYDINAHKDLLLFAQRLSMFNATNNYLSSILRSIIFVAQSSTLAKGKGISSALLSRCYKLEEQFWLHSIQNNRKMSQIVYLNLSKLVQRAKPFFERHNAVIGGIDAFLGNILFTKTNKLQNNYLPDGQEEEEKSENGLQLQEYFDVNDDYFSERMESISKYNPANYKLVRGLLITIIILIIFVCVLIYISVSHVDSFSYAKYNLVQNLYKIFAIIINSCSIPGYYYLHPVDNQTRAELVQYINDSYDFIYDIKAISNNATLFGKFENLKQLVQNATLAGTYVNNTNSSTELFGLLYWRGRVLFDSFSNYGQKGSSTLKRCLYCLTAAFFVFLILFLVAKFGMAKYYEFVGGQTMYFNKDFASMMKVRYEALTTIDIRLTEEQFKYKDSFWVFFIIAFLPFFISYAYCLDLYSVSSKFVQFNTNTLYISQIVPMIANNNLLLPQYLSNSTGLNNSLALESVRLTYSLITSLINSLYIHPVTYNYDNITNFEEDPNMINFTTIKEKELKQKLDIINKTIFSDFFNATTILLRDCYLLLSEENEENLDYVLKMLVPTTLSTVQSAKDLLYEFNFRLTFLGDSVLFTFIFAPILFILALFLMTIYVYMAIKRLDTSCDLVKRIISLPRLDNPFFDEANQFTGFKKLPKRLSSEIYSAFPMPTFQVTKEKKILHENEIACGVFGDIVGTDASILPQKVIDSTGHHHYFNYSWHFKKALPKSLHVDGNAVIISNDITSLVNKREMLKNLYKDIRLTFSIPTVLQREKPTHIQNVAIVNFCFSRDVTNEKFLNYSSKIEDFFSQFVSFFMFEKMRFSFYVLFYDPNASRQASRDAISFAQIARYEANNRQVECKIAVAMEEEVVAKAEKTDMIWSVKFPNAILWRTDAMFSQIDYGRIICLSKMSPGMHFTKSIHIGITNEQTEVITF</sequence>
<keyword evidence="1" id="KW-0812">Transmembrane</keyword>
<dbReference type="VEuPathDB" id="TrichDB:TVAG_412530"/>
<keyword evidence="1" id="KW-0472">Membrane</keyword>
<dbReference type="InParanoid" id="A2EV66"/>
<reference evidence="2" key="1">
    <citation type="submission" date="2006-10" db="EMBL/GenBank/DDBJ databases">
        <authorList>
            <person name="Amadeo P."/>
            <person name="Zhao Q."/>
            <person name="Wortman J."/>
            <person name="Fraser-Liggett C."/>
            <person name="Carlton J."/>
        </authorList>
    </citation>
    <scope>NUCLEOTIDE SEQUENCE</scope>
    <source>
        <strain evidence="2">G3</strain>
    </source>
</reference>
<feature type="transmembrane region" description="Helical" evidence="1">
    <location>
        <begin position="295"/>
        <end position="313"/>
    </location>
</feature>
<protein>
    <submittedName>
        <fullName evidence="2">Uncharacterized protein</fullName>
    </submittedName>
</protein>
<reference evidence="2" key="2">
    <citation type="journal article" date="2007" name="Science">
        <title>Draft genome sequence of the sexually transmitted pathogen Trichomonas vaginalis.</title>
        <authorList>
            <person name="Carlton J.M."/>
            <person name="Hirt R.P."/>
            <person name="Silva J.C."/>
            <person name="Delcher A.L."/>
            <person name="Schatz M."/>
            <person name="Zhao Q."/>
            <person name="Wortman J.R."/>
            <person name="Bidwell S.L."/>
            <person name="Alsmark U.C.M."/>
            <person name="Besteiro S."/>
            <person name="Sicheritz-Ponten T."/>
            <person name="Noel C.J."/>
            <person name="Dacks J.B."/>
            <person name="Foster P.G."/>
            <person name="Simillion C."/>
            <person name="Van de Peer Y."/>
            <person name="Miranda-Saavedra D."/>
            <person name="Barton G.J."/>
            <person name="Westrop G.D."/>
            <person name="Mueller S."/>
            <person name="Dessi D."/>
            <person name="Fiori P.L."/>
            <person name="Ren Q."/>
            <person name="Paulsen I."/>
            <person name="Zhang H."/>
            <person name="Bastida-Corcuera F.D."/>
            <person name="Simoes-Barbosa A."/>
            <person name="Brown M.T."/>
            <person name="Hayes R.D."/>
            <person name="Mukherjee M."/>
            <person name="Okumura C.Y."/>
            <person name="Schneider R."/>
            <person name="Smith A.J."/>
            <person name="Vanacova S."/>
            <person name="Villalvazo M."/>
            <person name="Haas B.J."/>
            <person name="Pertea M."/>
            <person name="Feldblyum T.V."/>
            <person name="Utterback T.R."/>
            <person name="Shu C.L."/>
            <person name="Osoegawa K."/>
            <person name="de Jong P.J."/>
            <person name="Hrdy I."/>
            <person name="Horvathova L."/>
            <person name="Zubacova Z."/>
            <person name="Dolezal P."/>
            <person name="Malik S.B."/>
            <person name="Logsdon J.M. Jr."/>
            <person name="Henze K."/>
            <person name="Gupta A."/>
            <person name="Wang C.C."/>
            <person name="Dunne R.L."/>
            <person name="Upcroft J.A."/>
            <person name="Upcroft P."/>
            <person name="White O."/>
            <person name="Salzberg S.L."/>
            <person name="Tang P."/>
            <person name="Chiu C.-H."/>
            <person name="Lee Y.-S."/>
            <person name="Embley T.M."/>
            <person name="Coombs G.H."/>
            <person name="Mottram J.C."/>
            <person name="Tachezy J."/>
            <person name="Fraser-Liggett C.M."/>
            <person name="Johnson P.J."/>
        </authorList>
    </citation>
    <scope>NUCLEOTIDE SEQUENCE [LARGE SCALE GENOMIC DNA]</scope>
    <source>
        <strain evidence="2">G3</strain>
    </source>
</reference>
<evidence type="ECO:0000313" key="2">
    <source>
        <dbReference type="EMBL" id="EAY03449.1"/>
    </source>
</evidence>
<feature type="transmembrane region" description="Helical" evidence="1">
    <location>
        <begin position="547"/>
        <end position="568"/>
    </location>
</feature>
<organism evidence="2 3">
    <name type="scientific">Trichomonas vaginalis (strain ATCC PRA-98 / G3)</name>
    <dbReference type="NCBI Taxonomy" id="412133"/>
    <lineage>
        <taxon>Eukaryota</taxon>
        <taxon>Metamonada</taxon>
        <taxon>Parabasalia</taxon>
        <taxon>Trichomonadida</taxon>
        <taxon>Trichomonadidae</taxon>
        <taxon>Trichomonas</taxon>
    </lineage>
</organism>
<feature type="transmembrane region" description="Helical" evidence="1">
    <location>
        <begin position="207"/>
        <end position="223"/>
    </location>
</feature>
<feature type="transmembrane region" description="Helical" evidence="1">
    <location>
        <begin position="262"/>
        <end position="283"/>
    </location>
</feature>
<evidence type="ECO:0000313" key="3">
    <source>
        <dbReference type="Proteomes" id="UP000001542"/>
    </source>
</evidence>
<accession>A2EV66</accession>
<feature type="transmembrane region" description="Helical" evidence="1">
    <location>
        <begin position="959"/>
        <end position="983"/>
    </location>
</feature>